<keyword evidence="1" id="KW-1133">Transmembrane helix</keyword>
<gene>
    <name evidence="2" type="ORF">GCM10009627_01010</name>
</gene>
<evidence type="ECO:0000313" key="3">
    <source>
        <dbReference type="Proteomes" id="UP001501742"/>
    </source>
</evidence>
<organism evidence="2 3">
    <name type="scientific">Curtobacterium herbarum</name>
    <dbReference type="NCBI Taxonomy" id="150122"/>
    <lineage>
        <taxon>Bacteria</taxon>
        <taxon>Bacillati</taxon>
        <taxon>Actinomycetota</taxon>
        <taxon>Actinomycetes</taxon>
        <taxon>Micrococcales</taxon>
        <taxon>Microbacteriaceae</taxon>
        <taxon>Curtobacterium</taxon>
    </lineage>
</organism>
<feature type="transmembrane region" description="Helical" evidence="1">
    <location>
        <begin position="66"/>
        <end position="88"/>
    </location>
</feature>
<sequence length="188" mass="21519">MAAPPRRMRHHGTVTQRPSGLAATADRAWNRLRLDRLAGGRQGGYVIREDMLAHPDTVRSFRWIRWLLVAETVVGLTAIVVAVLLTRAGQPVPWAVWFRATVVLLITLTLYVFAWRAQLGYYWAYQRLRLFSRIFPIVTLVIAAIPGLYPFWMVIEQIVFSVLMVGIGDVLTSDHMRLTFPKPVRRQP</sequence>
<feature type="transmembrane region" description="Helical" evidence="1">
    <location>
        <begin position="134"/>
        <end position="152"/>
    </location>
</feature>
<accession>A0ABP4K1U8</accession>
<keyword evidence="1" id="KW-0472">Membrane</keyword>
<reference evidence="3" key="1">
    <citation type="journal article" date="2019" name="Int. J. Syst. Evol. Microbiol.">
        <title>The Global Catalogue of Microorganisms (GCM) 10K type strain sequencing project: providing services to taxonomists for standard genome sequencing and annotation.</title>
        <authorList>
            <consortium name="The Broad Institute Genomics Platform"/>
            <consortium name="The Broad Institute Genome Sequencing Center for Infectious Disease"/>
            <person name="Wu L."/>
            <person name="Ma J."/>
        </authorList>
    </citation>
    <scope>NUCLEOTIDE SEQUENCE [LARGE SCALE GENOMIC DNA]</scope>
    <source>
        <strain evidence="3">JCM 12140</strain>
    </source>
</reference>
<dbReference type="Proteomes" id="UP001501742">
    <property type="component" value="Unassembled WGS sequence"/>
</dbReference>
<proteinExistence type="predicted"/>
<name>A0ABP4K1U8_9MICO</name>
<keyword evidence="3" id="KW-1185">Reference proteome</keyword>
<evidence type="ECO:0000256" key="1">
    <source>
        <dbReference type="SAM" id="Phobius"/>
    </source>
</evidence>
<comment type="caution">
    <text evidence="2">The sequence shown here is derived from an EMBL/GenBank/DDBJ whole genome shotgun (WGS) entry which is preliminary data.</text>
</comment>
<keyword evidence="1" id="KW-0812">Transmembrane</keyword>
<protein>
    <submittedName>
        <fullName evidence="2">Uncharacterized protein</fullName>
    </submittedName>
</protein>
<dbReference type="EMBL" id="BAAAJX010000001">
    <property type="protein sequence ID" value="GAA1491755.1"/>
    <property type="molecule type" value="Genomic_DNA"/>
</dbReference>
<evidence type="ECO:0000313" key="2">
    <source>
        <dbReference type="EMBL" id="GAA1491755.1"/>
    </source>
</evidence>
<feature type="transmembrane region" description="Helical" evidence="1">
    <location>
        <begin position="94"/>
        <end position="113"/>
    </location>
</feature>